<dbReference type="AlphaFoldDB" id="K9DX17"/>
<dbReference type="InterPro" id="IPR003661">
    <property type="entry name" value="HisK_dim/P_dom"/>
</dbReference>
<dbReference type="SUPFAM" id="SSF55874">
    <property type="entry name" value="ATPase domain of HSP90 chaperone/DNA topoisomerase II/histidine kinase"/>
    <property type="match status" value="1"/>
</dbReference>
<dbReference type="EC" id="2.7.13.3" evidence="2"/>
<dbReference type="PRINTS" id="PR00344">
    <property type="entry name" value="BCTRLSENSOR"/>
</dbReference>
<keyword evidence="3" id="KW-0597">Phosphoprotein</keyword>
<dbReference type="SMART" id="SM00387">
    <property type="entry name" value="HATPase_c"/>
    <property type="match status" value="1"/>
</dbReference>
<dbReference type="EMBL" id="AGZI01000017">
    <property type="protein sequence ID" value="EKU83197.1"/>
    <property type="molecule type" value="Genomic_DNA"/>
</dbReference>
<evidence type="ECO:0000256" key="1">
    <source>
        <dbReference type="ARBA" id="ARBA00000085"/>
    </source>
</evidence>
<dbReference type="InterPro" id="IPR036097">
    <property type="entry name" value="HisK_dim/P_sf"/>
</dbReference>
<protein>
    <recommendedName>
        <fullName evidence="2">histidine kinase</fullName>
        <ecNumber evidence="2">2.7.13.3</ecNumber>
    </recommendedName>
</protein>
<accession>K9DX17</accession>
<dbReference type="PATRIC" id="fig|883126.3.peg.1620"/>
<dbReference type="Pfam" id="PF02518">
    <property type="entry name" value="HATPase_c"/>
    <property type="match status" value="1"/>
</dbReference>
<dbReference type="STRING" id="47229.LO55_2185"/>
<keyword evidence="8" id="KW-1185">Reference proteome</keyword>
<sequence>MLALREVVFAEWETRVRERIVQARTVQHPILIDTLPVFYDNIAQSISPSYPRTSGVDGTTVAAEHGGERARVTSYDHAALIGEYQIFRMTLFEVLHRERVVLDHAEAHTIHASIDSGIQQAVEAFSLVNSGFRERFAAALTHDMRGPLSATMTGLELILLSNDPTRIKTVAAKALTNLQRMSGMVDELLDTMAFHSGENIRLSMNSVDILEVMKEVQADALAAYGTRVHVQGGSVVGCWDRAALKRAAENLVSNAVKYGVPGSPIDVQIQEVHGRLLLTVHNEGPPIPPAEQECIFQMYRRADAARKGQKQGWGVGLPYVRAVAESHGGSVGLDSDVERGTTFVIDIPLDARMLDAAPTLESAARPAS</sequence>
<dbReference type="GO" id="GO:0007234">
    <property type="term" value="P:osmosensory signaling via phosphorelay pathway"/>
    <property type="evidence" value="ECO:0007669"/>
    <property type="project" value="TreeGrafter"/>
</dbReference>
<dbReference type="PANTHER" id="PTHR42878">
    <property type="entry name" value="TWO-COMPONENT HISTIDINE KINASE"/>
    <property type="match status" value="1"/>
</dbReference>
<dbReference type="SMART" id="SM00388">
    <property type="entry name" value="HisKA"/>
    <property type="match status" value="1"/>
</dbReference>
<dbReference type="InterPro" id="IPR003594">
    <property type="entry name" value="HATPase_dom"/>
</dbReference>
<dbReference type="PANTHER" id="PTHR42878:SF13">
    <property type="entry name" value="HISTIDINE KINASE"/>
    <property type="match status" value="1"/>
</dbReference>
<dbReference type="InterPro" id="IPR050351">
    <property type="entry name" value="BphY/WalK/GraS-like"/>
</dbReference>
<evidence type="ECO:0000259" key="6">
    <source>
        <dbReference type="PROSITE" id="PS50109"/>
    </source>
</evidence>
<feature type="domain" description="Histidine kinase" evidence="6">
    <location>
        <begin position="139"/>
        <end position="351"/>
    </location>
</feature>
<organism evidence="7 8">
    <name type="scientific">Massilia timonae CCUG 45783</name>
    <dbReference type="NCBI Taxonomy" id="883126"/>
    <lineage>
        <taxon>Bacteria</taxon>
        <taxon>Pseudomonadati</taxon>
        <taxon>Pseudomonadota</taxon>
        <taxon>Betaproteobacteria</taxon>
        <taxon>Burkholderiales</taxon>
        <taxon>Oxalobacteraceae</taxon>
        <taxon>Telluria group</taxon>
        <taxon>Massilia</taxon>
    </lineage>
</organism>
<name>K9DX17_9BURK</name>
<evidence type="ECO:0000256" key="2">
    <source>
        <dbReference type="ARBA" id="ARBA00012438"/>
    </source>
</evidence>
<keyword evidence="4" id="KW-0808">Transferase</keyword>
<dbReference type="GO" id="GO:0000156">
    <property type="term" value="F:phosphorelay response regulator activity"/>
    <property type="evidence" value="ECO:0007669"/>
    <property type="project" value="TreeGrafter"/>
</dbReference>
<dbReference type="PROSITE" id="PS50109">
    <property type="entry name" value="HIS_KIN"/>
    <property type="match status" value="1"/>
</dbReference>
<proteinExistence type="predicted"/>
<dbReference type="RefSeq" id="WP_005665460.1">
    <property type="nucleotide sequence ID" value="NZ_JH992922.1"/>
</dbReference>
<dbReference type="eggNOG" id="COG4251">
    <property type="taxonomic scope" value="Bacteria"/>
</dbReference>
<comment type="catalytic activity">
    <reaction evidence="1">
        <text>ATP + protein L-histidine = ADP + protein N-phospho-L-histidine.</text>
        <dbReference type="EC" id="2.7.13.3"/>
    </reaction>
</comment>
<keyword evidence="5" id="KW-0418">Kinase</keyword>
<evidence type="ECO:0000313" key="7">
    <source>
        <dbReference type="EMBL" id="EKU83197.1"/>
    </source>
</evidence>
<dbReference type="Proteomes" id="UP000009874">
    <property type="component" value="Unassembled WGS sequence"/>
</dbReference>
<dbReference type="Gene3D" id="3.30.565.10">
    <property type="entry name" value="Histidine kinase-like ATPase, C-terminal domain"/>
    <property type="match status" value="1"/>
</dbReference>
<dbReference type="Gene3D" id="1.10.287.130">
    <property type="match status" value="1"/>
</dbReference>
<dbReference type="GO" id="GO:0000155">
    <property type="term" value="F:phosphorelay sensor kinase activity"/>
    <property type="evidence" value="ECO:0007669"/>
    <property type="project" value="InterPro"/>
</dbReference>
<evidence type="ECO:0000256" key="4">
    <source>
        <dbReference type="ARBA" id="ARBA00022679"/>
    </source>
</evidence>
<dbReference type="Pfam" id="PF00512">
    <property type="entry name" value="HisKA"/>
    <property type="match status" value="1"/>
</dbReference>
<evidence type="ECO:0000313" key="8">
    <source>
        <dbReference type="Proteomes" id="UP000009874"/>
    </source>
</evidence>
<dbReference type="InterPro" id="IPR004358">
    <property type="entry name" value="Sig_transdc_His_kin-like_C"/>
</dbReference>
<comment type="caution">
    <text evidence="7">The sequence shown here is derived from an EMBL/GenBank/DDBJ whole genome shotgun (WGS) entry which is preliminary data.</text>
</comment>
<reference evidence="7 8" key="1">
    <citation type="submission" date="2012-09" db="EMBL/GenBank/DDBJ databases">
        <title>The Genome Sequence of Massilia timonae CCUG 45783.</title>
        <authorList>
            <consortium name="The Broad Institute Genome Sequencing Platform"/>
            <person name="Earl A."/>
            <person name="Ward D."/>
            <person name="Feldgarden M."/>
            <person name="Gevers D."/>
            <person name="Huys G."/>
            <person name="Walker B."/>
            <person name="Young S.K."/>
            <person name="Zeng Q."/>
            <person name="Gargeya S."/>
            <person name="Fitzgerald M."/>
            <person name="Haas B."/>
            <person name="Abouelleil A."/>
            <person name="Alvarado L."/>
            <person name="Arachchi H.M."/>
            <person name="Berlin A.M."/>
            <person name="Chapman S.B."/>
            <person name="Goldberg J."/>
            <person name="Griggs A."/>
            <person name="Gujja S."/>
            <person name="Hansen M."/>
            <person name="Howarth C."/>
            <person name="Imamovic A."/>
            <person name="Larimer J."/>
            <person name="McCowen C."/>
            <person name="Montmayeur A."/>
            <person name="Murphy C."/>
            <person name="Neiman D."/>
            <person name="Pearson M."/>
            <person name="Priest M."/>
            <person name="Roberts A."/>
            <person name="Saif S."/>
            <person name="Shea T."/>
            <person name="Sisk P."/>
            <person name="Sykes S."/>
            <person name="Wortman J."/>
            <person name="Nusbaum C."/>
            <person name="Birren B."/>
        </authorList>
    </citation>
    <scope>NUCLEOTIDE SEQUENCE [LARGE SCALE GENOMIC DNA]</scope>
    <source>
        <strain evidence="7 8">CCUG 45783</strain>
    </source>
</reference>
<dbReference type="CDD" id="cd00082">
    <property type="entry name" value="HisKA"/>
    <property type="match status" value="1"/>
</dbReference>
<evidence type="ECO:0000256" key="3">
    <source>
        <dbReference type="ARBA" id="ARBA00022553"/>
    </source>
</evidence>
<evidence type="ECO:0000256" key="5">
    <source>
        <dbReference type="ARBA" id="ARBA00022777"/>
    </source>
</evidence>
<dbReference type="InterPro" id="IPR036890">
    <property type="entry name" value="HATPase_C_sf"/>
</dbReference>
<dbReference type="GO" id="GO:0030295">
    <property type="term" value="F:protein kinase activator activity"/>
    <property type="evidence" value="ECO:0007669"/>
    <property type="project" value="TreeGrafter"/>
</dbReference>
<dbReference type="HOGENOM" id="CLU_000445_114_44_4"/>
<dbReference type="SUPFAM" id="SSF47384">
    <property type="entry name" value="Homodimeric domain of signal transducing histidine kinase"/>
    <property type="match status" value="1"/>
</dbReference>
<gene>
    <name evidence="7" type="ORF">HMPREF9710_01595</name>
</gene>
<dbReference type="InterPro" id="IPR005467">
    <property type="entry name" value="His_kinase_dom"/>
</dbReference>